<sequence length="425" mass="43793">MKHFRSSAISALATLVMASNPVSSASLDLISSNTPNDSRVMTIDVKPTVEASSTSRKRPNASLSFSKTHTILPIAQNMALATTEVSPSIPKSETEGTCSCTSSCLVSTSRSLAFQPPSSADSNKLSDSNTMASLSENLNTMISSTVSTFTSPEQDQPNLRSPTEVATTSSSIPEPGSESEPEPIQSTDKAQTPGENYVEIPTSESGDGSRSAIAQTVPDTNSTLSYTSTSEGVNTAGLTTDAIQAIPSADSSSITTGEIQTTGNSPSLDGIITEIVSTYITTSATSAEPVLPEQTSQTEIAQVPTSAPPESAIIAFESSSPTSSSPLTPTGTVTRNHFVTVTTTAPQTAITQSNDSDQDAGAGGYTSAFTVVDGNTLYQVVGGNSAKSCKATSVGGNGSRNQEGNAQEPFQYGQWLRAVPAARAS</sequence>
<keyword evidence="2" id="KW-0732">Signal</keyword>
<reference evidence="4" key="2">
    <citation type="submission" date="2013-07" db="EMBL/GenBank/DDBJ databases">
        <authorList>
            <consortium name="The Broad Institute Genome Sequencing Platform"/>
            <person name="Cuomo C."/>
            <person name="Litvintseva A."/>
            <person name="Chen Y."/>
            <person name="Heitman J."/>
            <person name="Sun S."/>
            <person name="Springer D."/>
            <person name="Dromer F."/>
            <person name="Young S.K."/>
            <person name="Zeng Q."/>
            <person name="Gargeya S."/>
            <person name="Fitzgerald M."/>
            <person name="Abouelleil A."/>
            <person name="Alvarado L."/>
            <person name="Berlin A.M."/>
            <person name="Chapman S.B."/>
            <person name="Dewar J."/>
            <person name="Goldberg J."/>
            <person name="Griggs A."/>
            <person name="Gujja S."/>
            <person name="Hansen M."/>
            <person name="Howarth C."/>
            <person name="Imamovic A."/>
            <person name="Larimer J."/>
            <person name="McCowan C."/>
            <person name="Murphy C."/>
            <person name="Pearson M."/>
            <person name="Priest M."/>
            <person name="Roberts A."/>
            <person name="Saif S."/>
            <person name="Shea T."/>
            <person name="Sykes S."/>
            <person name="Wortman J."/>
            <person name="Nusbaum C."/>
            <person name="Birren B."/>
        </authorList>
    </citation>
    <scope>NUCLEOTIDE SEQUENCE</scope>
    <source>
        <strain evidence="4">CBS 10117</strain>
    </source>
</reference>
<protein>
    <recommendedName>
        <fullName evidence="6">LysM domain-containing protein</fullName>
    </recommendedName>
</protein>
<dbReference type="EMBL" id="KI894031">
    <property type="protein sequence ID" value="OBR84950.1"/>
    <property type="molecule type" value="Genomic_DNA"/>
</dbReference>
<keyword evidence="5" id="KW-1185">Reference proteome</keyword>
<feature type="region of interest" description="Disordered" evidence="1">
    <location>
        <begin position="147"/>
        <end position="228"/>
    </location>
</feature>
<evidence type="ECO:0000256" key="2">
    <source>
        <dbReference type="SAM" id="SignalP"/>
    </source>
</evidence>
<dbReference type="VEuPathDB" id="FungiDB:I303_04275"/>
<feature type="compositionally biased region" description="Polar residues" evidence="1">
    <location>
        <begin position="147"/>
        <end position="168"/>
    </location>
</feature>
<dbReference type="RefSeq" id="XP_018262792.1">
    <property type="nucleotide sequence ID" value="XM_018407581.1"/>
</dbReference>
<dbReference type="STRING" id="1296121.A0A1A6A4G1"/>
<dbReference type="EMBL" id="CP144534">
    <property type="protein sequence ID" value="WWC62153.1"/>
    <property type="molecule type" value="Genomic_DNA"/>
</dbReference>
<evidence type="ECO:0000313" key="3">
    <source>
        <dbReference type="EMBL" id="OBR84950.1"/>
    </source>
</evidence>
<dbReference type="Proteomes" id="UP000078595">
    <property type="component" value="Chromosome 5"/>
</dbReference>
<reference evidence="4" key="3">
    <citation type="submission" date="2024-02" db="EMBL/GenBank/DDBJ databases">
        <title>Comparative genomics of Cryptococcus and Kwoniella reveals pathogenesis evolution and contrasting modes of karyotype evolution via chromosome fusion or intercentromeric recombination.</title>
        <authorList>
            <person name="Coelho M.A."/>
            <person name="David-Palma M."/>
            <person name="Shea T."/>
            <person name="Bowers K."/>
            <person name="McGinley-Smith S."/>
            <person name="Mohammad A.W."/>
            <person name="Gnirke A."/>
            <person name="Yurkov A.M."/>
            <person name="Nowrousian M."/>
            <person name="Sun S."/>
            <person name="Cuomo C.A."/>
            <person name="Heitman J."/>
        </authorList>
    </citation>
    <scope>NUCLEOTIDE SEQUENCE</scope>
    <source>
        <strain evidence="4">CBS 10117</strain>
    </source>
</reference>
<evidence type="ECO:0008006" key="6">
    <source>
        <dbReference type="Google" id="ProtNLM"/>
    </source>
</evidence>
<feature type="region of interest" description="Disordered" evidence="1">
    <location>
        <begin position="387"/>
        <end position="411"/>
    </location>
</feature>
<dbReference type="OrthoDB" id="10679691at2759"/>
<organism evidence="3">
    <name type="scientific">Kwoniella dejecticola CBS 10117</name>
    <dbReference type="NCBI Taxonomy" id="1296121"/>
    <lineage>
        <taxon>Eukaryota</taxon>
        <taxon>Fungi</taxon>
        <taxon>Dikarya</taxon>
        <taxon>Basidiomycota</taxon>
        <taxon>Agaricomycotina</taxon>
        <taxon>Tremellomycetes</taxon>
        <taxon>Tremellales</taxon>
        <taxon>Cryptococcaceae</taxon>
        <taxon>Kwoniella</taxon>
    </lineage>
</organism>
<feature type="chain" id="PRO_5008342093" description="LysM domain-containing protein" evidence="2">
    <location>
        <begin position="25"/>
        <end position="425"/>
    </location>
</feature>
<name>A0A1A6A4G1_9TREE</name>
<feature type="compositionally biased region" description="Low complexity" evidence="1">
    <location>
        <begin position="169"/>
        <end position="186"/>
    </location>
</feature>
<feature type="signal peptide" evidence="2">
    <location>
        <begin position="1"/>
        <end position="24"/>
    </location>
</feature>
<dbReference type="GeneID" id="28967974"/>
<feature type="compositionally biased region" description="Polar residues" evidence="1">
    <location>
        <begin position="202"/>
        <end position="228"/>
    </location>
</feature>
<reference evidence="3" key="1">
    <citation type="submission" date="2013-07" db="EMBL/GenBank/DDBJ databases">
        <title>The Genome Sequence of Cryptococcus dejecticola CBS10117.</title>
        <authorList>
            <consortium name="The Broad Institute Genome Sequencing Platform"/>
            <person name="Cuomo C."/>
            <person name="Litvintseva A."/>
            <person name="Chen Y."/>
            <person name="Heitman J."/>
            <person name="Sun S."/>
            <person name="Springer D."/>
            <person name="Dromer F."/>
            <person name="Young S.K."/>
            <person name="Zeng Q."/>
            <person name="Gargeya S."/>
            <person name="Fitzgerald M."/>
            <person name="Abouelleil A."/>
            <person name="Alvarado L."/>
            <person name="Berlin A.M."/>
            <person name="Chapman S.B."/>
            <person name="Dewar J."/>
            <person name="Goldberg J."/>
            <person name="Griggs A."/>
            <person name="Gujja S."/>
            <person name="Hansen M."/>
            <person name="Howarth C."/>
            <person name="Imamovic A."/>
            <person name="Larimer J."/>
            <person name="McCowan C."/>
            <person name="Murphy C."/>
            <person name="Pearson M."/>
            <person name="Priest M."/>
            <person name="Roberts A."/>
            <person name="Saif S."/>
            <person name="Shea T."/>
            <person name="Sykes S."/>
            <person name="Wortman J."/>
            <person name="Nusbaum C."/>
            <person name="Birren B."/>
        </authorList>
    </citation>
    <scope>NUCLEOTIDE SEQUENCE [LARGE SCALE GENOMIC DNA]</scope>
    <source>
        <strain evidence="3">CBS 10117</strain>
    </source>
</reference>
<dbReference type="AlphaFoldDB" id="A0A1A6A4G1"/>
<proteinExistence type="predicted"/>
<dbReference type="KEGG" id="kdj:28967974"/>
<accession>A0A1A6A4G1</accession>
<gene>
    <name evidence="3" type="ORF">I303_04275</name>
    <name evidence="4" type="ORF">I303_104745</name>
</gene>
<evidence type="ECO:0000256" key="1">
    <source>
        <dbReference type="SAM" id="MobiDB-lite"/>
    </source>
</evidence>
<evidence type="ECO:0000313" key="4">
    <source>
        <dbReference type="EMBL" id="WWC62153.1"/>
    </source>
</evidence>
<evidence type="ECO:0000313" key="5">
    <source>
        <dbReference type="Proteomes" id="UP000078595"/>
    </source>
</evidence>